<dbReference type="Pfam" id="PF16694">
    <property type="entry name" value="Cytochrome_P460"/>
    <property type="match status" value="1"/>
</dbReference>
<evidence type="ECO:0000259" key="1">
    <source>
        <dbReference type="Pfam" id="PF16694"/>
    </source>
</evidence>
<dbReference type="InterPro" id="IPR038142">
    <property type="entry name" value="Cytochrome_P460_sp"/>
</dbReference>
<dbReference type="InterPro" id="IPR032033">
    <property type="entry name" value="Cytochrome_P460"/>
</dbReference>
<evidence type="ECO:0000313" key="3">
    <source>
        <dbReference type="Proteomes" id="UP000256845"/>
    </source>
</evidence>
<sequence length="146" mass="15502">MAGYSRSGLDVASAYPGWTNVATAPYPSDTHGGRFVNNYVNAVGAAAYQKYENIGTAPVGTVTAKDSFLVKPSGKTSVGPLFVMEKMAAGFNGDTGDWKYTMIMPNGSVVGVTNGKGAKNVAFCADCHNAAEDQDRLFFLPEEFRK</sequence>
<organism evidence="2 3">
    <name type="scientific">Aestuariispira insulae</name>
    <dbReference type="NCBI Taxonomy" id="1461337"/>
    <lineage>
        <taxon>Bacteria</taxon>
        <taxon>Pseudomonadati</taxon>
        <taxon>Pseudomonadota</taxon>
        <taxon>Alphaproteobacteria</taxon>
        <taxon>Rhodospirillales</taxon>
        <taxon>Kiloniellaceae</taxon>
        <taxon>Aestuariispira</taxon>
    </lineage>
</organism>
<dbReference type="Proteomes" id="UP000256845">
    <property type="component" value="Unassembled WGS sequence"/>
</dbReference>
<dbReference type="EMBL" id="QRDW01000007">
    <property type="protein sequence ID" value="RED48664.1"/>
    <property type="molecule type" value="Genomic_DNA"/>
</dbReference>
<proteinExistence type="predicted"/>
<keyword evidence="3" id="KW-1185">Reference proteome</keyword>
<protein>
    <submittedName>
        <fullName evidence="2">Cytochrome P460</fullName>
    </submittedName>
</protein>
<dbReference type="Gene3D" id="3.50.70.20">
    <property type="entry name" value="Cytochrome P460"/>
    <property type="match status" value="1"/>
</dbReference>
<comment type="caution">
    <text evidence="2">The sequence shown here is derived from an EMBL/GenBank/DDBJ whole genome shotgun (WGS) entry which is preliminary data.</text>
</comment>
<gene>
    <name evidence="2" type="ORF">DFP90_107169</name>
</gene>
<evidence type="ECO:0000313" key="2">
    <source>
        <dbReference type="EMBL" id="RED48664.1"/>
    </source>
</evidence>
<dbReference type="CDD" id="cd20716">
    <property type="entry name" value="cyt_P460_fam"/>
    <property type="match status" value="1"/>
</dbReference>
<feature type="domain" description="Cytochrome P460" evidence="1">
    <location>
        <begin position="15"/>
        <end position="138"/>
    </location>
</feature>
<accession>A0A3D9HGT2</accession>
<dbReference type="AlphaFoldDB" id="A0A3D9HGT2"/>
<name>A0A3D9HGT2_9PROT</name>
<reference evidence="2 3" key="1">
    <citation type="submission" date="2018-07" db="EMBL/GenBank/DDBJ databases">
        <title>Genomic Encyclopedia of Type Strains, Phase III (KMG-III): the genomes of soil and plant-associated and newly described type strains.</title>
        <authorList>
            <person name="Whitman W."/>
        </authorList>
    </citation>
    <scope>NUCLEOTIDE SEQUENCE [LARGE SCALE GENOMIC DNA]</scope>
    <source>
        <strain evidence="2 3">CECT 8488</strain>
    </source>
</reference>